<sequence>MANTERMKVLKAVRAAQNQVNELRADPSLAEDQVDALEKLFIILWTLEELIMAARDEEAIGGMTGAAAELKEVNEQLNKDIAELKQVAEAVDKAASVVNLLVDILGKAAQLAALV</sequence>
<evidence type="ECO:0000313" key="2">
    <source>
        <dbReference type="EMBL" id="QGY40015.1"/>
    </source>
</evidence>
<name>A0A6I6JB89_9BACT</name>
<gene>
    <name evidence="2" type="ORF">GM415_07710</name>
</gene>
<protein>
    <submittedName>
        <fullName evidence="2">Uncharacterized protein</fullName>
    </submittedName>
</protein>
<proteinExistence type="predicted"/>
<dbReference type="KEGG" id="psel:GM415_07710"/>
<dbReference type="AlphaFoldDB" id="A0A6I6JB89"/>
<dbReference type="Proteomes" id="UP000428328">
    <property type="component" value="Chromosome"/>
</dbReference>
<accession>A0A6I6JB89</accession>
<organism evidence="2 3">
    <name type="scientific">Pseudodesulfovibrio cashew</name>
    <dbReference type="NCBI Taxonomy" id="2678688"/>
    <lineage>
        <taxon>Bacteria</taxon>
        <taxon>Pseudomonadati</taxon>
        <taxon>Thermodesulfobacteriota</taxon>
        <taxon>Desulfovibrionia</taxon>
        <taxon>Desulfovibrionales</taxon>
        <taxon>Desulfovibrionaceae</taxon>
    </lineage>
</organism>
<reference evidence="2 3" key="1">
    <citation type="submission" date="2019-11" db="EMBL/GenBank/DDBJ databases">
        <authorList>
            <person name="Zheng R.K."/>
            <person name="Sun C.M."/>
        </authorList>
    </citation>
    <scope>NUCLEOTIDE SEQUENCE [LARGE SCALE GENOMIC DNA]</scope>
    <source>
        <strain evidence="2 3">SRB007</strain>
    </source>
</reference>
<dbReference type="EMBL" id="CP046400">
    <property type="protein sequence ID" value="QGY40015.1"/>
    <property type="molecule type" value="Genomic_DNA"/>
</dbReference>
<dbReference type="RefSeq" id="WP_158947239.1">
    <property type="nucleotide sequence ID" value="NZ_CP046400.1"/>
</dbReference>
<keyword evidence="3" id="KW-1185">Reference proteome</keyword>
<evidence type="ECO:0000256" key="1">
    <source>
        <dbReference type="SAM" id="Coils"/>
    </source>
</evidence>
<evidence type="ECO:0000313" key="3">
    <source>
        <dbReference type="Proteomes" id="UP000428328"/>
    </source>
</evidence>
<feature type="coiled-coil region" evidence="1">
    <location>
        <begin position="67"/>
        <end position="94"/>
    </location>
</feature>
<keyword evidence="1" id="KW-0175">Coiled coil</keyword>